<reference evidence="6" key="1">
    <citation type="thesis" date="2021" institute="BYU ScholarsArchive" country="Provo, UT, USA">
        <title>Applications of and Algorithms for Genome Assembly and Genomic Analyses with an Emphasis on Marine Teleosts.</title>
        <authorList>
            <person name="Pickett B.D."/>
        </authorList>
    </citation>
    <scope>NUCLEOTIDE SEQUENCE</scope>
    <source>
        <strain evidence="6">HI-2016</strain>
    </source>
</reference>
<evidence type="ECO:0000256" key="5">
    <source>
        <dbReference type="SAM" id="SignalP"/>
    </source>
</evidence>
<feature type="region of interest" description="Disordered" evidence="4">
    <location>
        <begin position="196"/>
        <end position="215"/>
    </location>
</feature>
<dbReference type="Pfam" id="PF00255">
    <property type="entry name" value="GSHPx"/>
    <property type="match status" value="1"/>
</dbReference>
<dbReference type="GO" id="GO:0005739">
    <property type="term" value="C:mitochondrion"/>
    <property type="evidence" value="ECO:0007669"/>
    <property type="project" value="TreeGrafter"/>
</dbReference>
<feature type="compositionally biased region" description="Basic residues" evidence="4">
    <location>
        <begin position="268"/>
        <end position="290"/>
    </location>
</feature>
<dbReference type="GO" id="GO:0004602">
    <property type="term" value="F:glutathione peroxidase activity"/>
    <property type="evidence" value="ECO:0007669"/>
    <property type="project" value="TreeGrafter"/>
</dbReference>
<organism evidence="6 7">
    <name type="scientific">Albula glossodonta</name>
    <name type="common">roundjaw bonefish</name>
    <dbReference type="NCBI Taxonomy" id="121402"/>
    <lineage>
        <taxon>Eukaryota</taxon>
        <taxon>Metazoa</taxon>
        <taxon>Chordata</taxon>
        <taxon>Craniata</taxon>
        <taxon>Vertebrata</taxon>
        <taxon>Euteleostomi</taxon>
        <taxon>Actinopterygii</taxon>
        <taxon>Neopterygii</taxon>
        <taxon>Teleostei</taxon>
        <taxon>Albuliformes</taxon>
        <taxon>Albulidae</taxon>
        <taxon>Albula</taxon>
    </lineage>
</organism>
<sequence length="290" mass="32189">MRNFLRSSVLFSLLLHMVSAEGEDWQTAKSIYEFSAKDIDGNMVSLEKYSNSQLKTWLDVQEPGTEEQIKTFAQSYKAEFDLFSKIDVNGPNAHPLWKWLKEQPNGKGTFGKLVVLGGYEAQTGRYREPSVLDCPAVEGLVGKLSVGDVTGLPELATIPHWMHKQKSPLFSLMFTNTSPVSSFPVSSLVALTSDGLSTNPPCGQDRPDDPGVQPPWKDALPQAFEGPVSHSQKPELFDAGITNRVSSARSCHCAKDTRYPGQRLASKMTRKEKHNRTAASSKRARYSVRR</sequence>
<dbReference type="GO" id="GO:0047066">
    <property type="term" value="F:phospholipid-hydroperoxide glutathione peroxidase activity"/>
    <property type="evidence" value="ECO:0007669"/>
    <property type="project" value="TreeGrafter"/>
</dbReference>
<dbReference type="Proteomes" id="UP000824540">
    <property type="component" value="Unassembled WGS sequence"/>
</dbReference>
<evidence type="ECO:0000256" key="1">
    <source>
        <dbReference type="ARBA" id="ARBA00006926"/>
    </source>
</evidence>
<feature type="chain" id="PRO_5035768748" evidence="5">
    <location>
        <begin position="21"/>
        <end position="290"/>
    </location>
</feature>
<evidence type="ECO:0000313" key="6">
    <source>
        <dbReference type="EMBL" id="KAG9350641.1"/>
    </source>
</evidence>
<evidence type="ECO:0000256" key="3">
    <source>
        <dbReference type="ARBA" id="ARBA00023002"/>
    </source>
</evidence>
<dbReference type="EMBL" id="JAFBMS010000007">
    <property type="protein sequence ID" value="KAG9350641.1"/>
    <property type="molecule type" value="Genomic_DNA"/>
</dbReference>
<protein>
    <submittedName>
        <fullName evidence="6">Uncharacterized protein</fullName>
    </submittedName>
</protein>
<dbReference type="SUPFAM" id="SSF52833">
    <property type="entry name" value="Thioredoxin-like"/>
    <property type="match status" value="1"/>
</dbReference>
<dbReference type="Gene3D" id="3.40.30.10">
    <property type="entry name" value="Glutaredoxin"/>
    <property type="match status" value="1"/>
</dbReference>
<dbReference type="GO" id="GO:0006979">
    <property type="term" value="P:response to oxidative stress"/>
    <property type="evidence" value="ECO:0007669"/>
    <property type="project" value="InterPro"/>
</dbReference>
<keyword evidence="3" id="KW-0560">Oxidoreductase</keyword>
<comment type="similarity">
    <text evidence="1">Belongs to the glutathione peroxidase family.</text>
</comment>
<evidence type="ECO:0000313" key="7">
    <source>
        <dbReference type="Proteomes" id="UP000824540"/>
    </source>
</evidence>
<name>A0A8T2PHL0_9TELE</name>
<dbReference type="OrthoDB" id="446890at2759"/>
<feature type="region of interest" description="Disordered" evidence="4">
    <location>
        <begin position="259"/>
        <end position="290"/>
    </location>
</feature>
<keyword evidence="2" id="KW-0575">Peroxidase</keyword>
<comment type="caution">
    <text evidence="6">The sequence shown here is derived from an EMBL/GenBank/DDBJ whole genome shotgun (WGS) entry which is preliminary data.</text>
</comment>
<dbReference type="AlphaFoldDB" id="A0A8T2PHL0"/>
<gene>
    <name evidence="6" type="ORF">JZ751_024530</name>
</gene>
<keyword evidence="5" id="KW-0732">Signal</keyword>
<dbReference type="PANTHER" id="PTHR11592">
    <property type="entry name" value="GLUTATHIONE PEROXIDASE"/>
    <property type="match status" value="1"/>
</dbReference>
<accession>A0A8T2PHL0</accession>
<dbReference type="GO" id="GO:0005634">
    <property type="term" value="C:nucleus"/>
    <property type="evidence" value="ECO:0007669"/>
    <property type="project" value="TreeGrafter"/>
</dbReference>
<dbReference type="InterPro" id="IPR000889">
    <property type="entry name" value="Glutathione_peroxidase"/>
</dbReference>
<keyword evidence="7" id="KW-1185">Reference proteome</keyword>
<proteinExistence type="inferred from homology"/>
<evidence type="ECO:0000256" key="4">
    <source>
        <dbReference type="SAM" id="MobiDB-lite"/>
    </source>
</evidence>
<dbReference type="InterPro" id="IPR036249">
    <property type="entry name" value="Thioredoxin-like_sf"/>
</dbReference>
<feature type="signal peptide" evidence="5">
    <location>
        <begin position="1"/>
        <end position="20"/>
    </location>
</feature>
<evidence type="ECO:0000256" key="2">
    <source>
        <dbReference type="ARBA" id="ARBA00022559"/>
    </source>
</evidence>
<dbReference type="PANTHER" id="PTHR11592:SF130">
    <property type="entry name" value="GLUTATHIONE PEROXIDASE"/>
    <property type="match status" value="1"/>
</dbReference>
<dbReference type="PROSITE" id="PS51355">
    <property type="entry name" value="GLUTATHIONE_PEROXID_3"/>
    <property type="match status" value="1"/>
</dbReference>